<dbReference type="GO" id="GO:0003735">
    <property type="term" value="F:structural constituent of ribosome"/>
    <property type="evidence" value="ECO:0007669"/>
    <property type="project" value="InterPro"/>
</dbReference>
<proteinExistence type="predicted"/>
<keyword evidence="1 3" id="KW-0689">Ribosomal protein</keyword>
<dbReference type="GO" id="GO:0006412">
    <property type="term" value="P:translation"/>
    <property type="evidence" value="ECO:0007669"/>
    <property type="project" value="InterPro"/>
</dbReference>
<gene>
    <name evidence="3" type="ORF">KC640_03340</name>
</gene>
<dbReference type="InterPro" id="IPR034704">
    <property type="entry name" value="Ribosomal_bL28/bL31-like_sf"/>
</dbReference>
<dbReference type="EMBL" id="JAGQLI010000184">
    <property type="protein sequence ID" value="MCA9379439.1"/>
    <property type="molecule type" value="Genomic_DNA"/>
</dbReference>
<accession>A0A955I7Q7</accession>
<dbReference type="GO" id="GO:0005840">
    <property type="term" value="C:ribosome"/>
    <property type="evidence" value="ECO:0007669"/>
    <property type="project" value="UniProtKB-KW"/>
</dbReference>
<dbReference type="GO" id="GO:1990904">
    <property type="term" value="C:ribonucleoprotein complex"/>
    <property type="evidence" value="ECO:0007669"/>
    <property type="project" value="UniProtKB-KW"/>
</dbReference>
<protein>
    <submittedName>
        <fullName evidence="3">50S ribosomal protein L31</fullName>
    </submittedName>
</protein>
<reference evidence="3" key="2">
    <citation type="journal article" date="2021" name="Microbiome">
        <title>Successional dynamics and alternative stable states in a saline activated sludge microbial community over 9 years.</title>
        <authorList>
            <person name="Wang Y."/>
            <person name="Ye J."/>
            <person name="Ju F."/>
            <person name="Liu L."/>
            <person name="Boyd J.A."/>
            <person name="Deng Y."/>
            <person name="Parks D.H."/>
            <person name="Jiang X."/>
            <person name="Yin X."/>
            <person name="Woodcroft B.J."/>
            <person name="Tyson G.W."/>
            <person name="Hugenholtz P."/>
            <person name="Polz M.F."/>
            <person name="Zhang T."/>
        </authorList>
    </citation>
    <scope>NUCLEOTIDE SEQUENCE</scope>
    <source>
        <strain evidence="3">HKST-UBA12</strain>
    </source>
</reference>
<dbReference type="Proteomes" id="UP000760819">
    <property type="component" value="Unassembled WGS sequence"/>
</dbReference>
<organism evidence="3 4">
    <name type="scientific">Candidatus Dojkabacteria bacterium</name>
    <dbReference type="NCBI Taxonomy" id="2099670"/>
    <lineage>
        <taxon>Bacteria</taxon>
        <taxon>Candidatus Dojkabacteria</taxon>
    </lineage>
</organism>
<name>A0A955I7Q7_9BACT</name>
<sequence length="120" mass="13514">MKAIHPKVNKVVFVDMQTGDRFVSTSTLTSEKTESIDGVDHYVIEMQLTSASHPHYTGKSEQVVDTFDVIKKFKERSAAANSGAIVKKRKKVESRRRSTVDAIEKKQSLTLKDMMKQLGK</sequence>
<dbReference type="InterPro" id="IPR042105">
    <property type="entry name" value="Ribosomal_bL31_sf"/>
</dbReference>
<dbReference type="InterPro" id="IPR002150">
    <property type="entry name" value="Ribosomal_bL31"/>
</dbReference>
<comment type="caution">
    <text evidence="3">The sequence shown here is derived from an EMBL/GenBank/DDBJ whole genome shotgun (WGS) entry which is preliminary data.</text>
</comment>
<reference evidence="3" key="1">
    <citation type="submission" date="2020-04" db="EMBL/GenBank/DDBJ databases">
        <authorList>
            <person name="Zhang T."/>
        </authorList>
    </citation>
    <scope>NUCLEOTIDE SEQUENCE</scope>
    <source>
        <strain evidence="3">HKST-UBA12</strain>
    </source>
</reference>
<evidence type="ECO:0000256" key="2">
    <source>
        <dbReference type="ARBA" id="ARBA00023274"/>
    </source>
</evidence>
<dbReference type="Pfam" id="PF01197">
    <property type="entry name" value="Ribosomal_L31"/>
    <property type="match status" value="1"/>
</dbReference>
<evidence type="ECO:0000256" key="1">
    <source>
        <dbReference type="ARBA" id="ARBA00022980"/>
    </source>
</evidence>
<dbReference type="Gene3D" id="4.10.830.30">
    <property type="entry name" value="Ribosomal protein L31"/>
    <property type="match status" value="1"/>
</dbReference>
<keyword evidence="2" id="KW-0687">Ribonucleoprotein</keyword>
<dbReference type="SUPFAM" id="SSF143800">
    <property type="entry name" value="L28p-like"/>
    <property type="match status" value="1"/>
</dbReference>
<evidence type="ECO:0000313" key="4">
    <source>
        <dbReference type="Proteomes" id="UP000760819"/>
    </source>
</evidence>
<evidence type="ECO:0000313" key="3">
    <source>
        <dbReference type="EMBL" id="MCA9379439.1"/>
    </source>
</evidence>
<dbReference type="AlphaFoldDB" id="A0A955I7Q7"/>